<comment type="caution">
    <text evidence="2">The sequence shown here is derived from an EMBL/GenBank/DDBJ whole genome shotgun (WGS) entry which is preliminary data.</text>
</comment>
<protein>
    <recommendedName>
        <fullName evidence="3">Recombinase RecT</fullName>
    </recommendedName>
</protein>
<gene>
    <name evidence="2" type="ORF">LCGC14_0893080</name>
</gene>
<organism evidence="2">
    <name type="scientific">marine sediment metagenome</name>
    <dbReference type="NCBI Taxonomy" id="412755"/>
    <lineage>
        <taxon>unclassified sequences</taxon>
        <taxon>metagenomes</taxon>
        <taxon>ecological metagenomes</taxon>
    </lineage>
</organism>
<evidence type="ECO:0000256" key="1">
    <source>
        <dbReference type="SAM" id="MobiDB-lite"/>
    </source>
</evidence>
<proteinExistence type="predicted"/>
<dbReference type="EMBL" id="LAZR01002870">
    <property type="protein sequence ID" value="KKN24624.1"/>
    <property type="molecule type" value="Genomic_DNA"/>
</dbReference>
<dbReference type="GO" id="GO:0003677">
    <property type="term" value="F:DNA binding"/>
    <property type="evidence" value="ECO:0007669"/>
    <property type="project" value="InterPro"/>
</dbReference>
<dbReference type="Pfam" id="PF03837">
    <property type="entry name" value="RecT"/>
    <property type="match status" value="1"/>
</dbReference>
<evidence type="ECO:0008006" key="3">
    <source>
        <dbReference type="Google" id="ProtNLM"/>
    </source>
</evidence>
<sequence length="385" mass="43091">MAAATETPAKPAATTQKAGQLMVRMGDKRLSIVNRIDSVRQLIALQAGTLYQALPAHLTRDRFTRIVLNCLRKKPELLDCTPESFFLALGQAAALGLELDGTLGYAYLIPFGKECTLVAGYKGLIDLCRRSGTISTITMEVVHEGDHFQYQLGDQPLIRHVPNDADQKRDEKPITHAYVVVVLRDGGIQRKVWSTAKINAHKRQYSRAWEKKDSPWRTNWAVMAKKTVIRDMVNRGEVPASAEIQRLAAREEIIEATSSLVPSNLSDLTGRLLGTPNPPYNPPTPEEQKNADTQVDPDAEPEVSTQVDPKVEKSEGVDPSDEPEATDQQIREDDYLELVRQLSNRSELERLAKDVEADEKLRPNPTHRVLLEIDARRAELVKPKR</sequence>
<reference evidence="2" key="1">
    <citation type="journal article" date="2015" name="Nature">
        <title>Complex archaea that bridge the gap between prokaryotes and eukaryotes.</title>
        <authorList>
            <person name="Spang A."/>
            <person name="Saw J.H."/>
            <person name="Jorgensen S.L."/>
            <person name="Zaremba-Niedzwiedzka K."/>
            <person name="Martijn J."/>
            <person name="Lind A.E."/>
            <person name="van Eijk R."/>
            <person name="Schleper C."/>
            <person name="Guy L."/>
            <person name="Ettema T.J."/>
        </authorList>
    </citation>
    <scope>NUCLEOTIDE SEQUENCE</scope>
</reference>
<accession>A0A0F9P3G9</accession>
<evidence type="ECO:0000313" key="2">
    <source>
        <dbReference type="EMBL" id="KKN24624.1"/>
    </source>
</evidence>
<name>A0A0F9P3G9_9ZZZZ</name>
<dbReference type="NCBIfam" id="TIGR00616">
    <property type="entry name" value="rect"/>
    <property type="match status" value="1"/>
</dbReference>
<feature type="compositionally biased region" description="Pro residues" evidence="1">
    <location>
        <begin position="276"/>
        <end position="285"/>
    </location>
</feature>
<dbReference type="GO" id="GO:0006259">
    <property type="term" value="P:DNA metabolic process"/>
    <property type="evidence" value="ECO:0007669"/>
    <property type="project" value="InterPro"/>
</dbReference>
<dbReference type="InterPro" id="IPR018330">
    <property type="entry name" value="RecT_fam"/>
</dbReference>
<dbReference type="AlphaFoldDB" id="A0A0F9P3G9"/>
<dbReference type="InterPro" id="IPR004590">
    <property type="entry name" value="ssDNA_annealing_RecT"/>
</dbReference>
<feature type="region of interest" description="Disordered" evidence="1">
    <location>
        <begin position="264"/>
        <end position="334"/>
    </location>
</feature>